<dbReference type="SUPFAM" id="SSF56112">
    <property type="entry name" value="Protein kinase-like (PK-like)"/>
    <property type="match status" value="2"/>
</dbReference>
<evidence type="ECO:0000256" key="6">
    <source>
        <dbReference type="ARBA" id="ARBA00022679"/>
    </source>
</evidence>
<keyword evidence="12" id="KW-1133">Transmembrane helix</keyword>
<comment type="subcellular location">
    <subcellularLocation>
        <location evidence="1">Cell membrane</location>
        <topology evidence="1">Single-pass type I membrane protein</topology>
    </subcellularLocation>
</comment>
<comment type="similarity">
    <text evidence="2">In the N-terminal section; belongs to the leguminous lectin family.</text>
</comment>
<reference evidence="18 19" key="1">
    <citation type="journal article" date="2017" name="Nat. Commun.">
        <title>Genome assembly with in vitro proximity ligation data and whole-genome triplication in lettuce.</title>
        <authorList>
            <person name="Reyes-Chin-Wo S."/>
            <person name="Wang Z."/>
            <person name="Yang X."/>
            <person name="Kozik A."/>
            <person name="Arikit S."/>
            <person name="Song C."/>
            <person name="Xia L."/>
            <person name="Froenicke L."/>
            <person name="Lavelle D.O."/>
            <person name="Truco M.J."/>
            <person name="Xia R."/>
            <person name="Zhu S."/>
            <person name="Xu C."/>
            <person name="Xu H."/>
            <person name="Xu X."/>
            <person name="Cox K."/>
            <person name="Korf I."/>
            <person name="Meyers B.C."/>
            <person name="Michelmore R.W."/>
        </authorList>
    </citation>
    <scope>NUCLEOTIDE SEQUENCE [LARGE SCALE GENOMIC DNA]</scope>
    <source>
        <strain evidence="19">cv. Salinas</strain>
        <tissue evidence="18">Seedlings</tissue>
    </source>
</reference>
<keyword evidence="7" id="KW-0812">Transmembrane</keyword>
<dbReference type="InterPro" id="IPR001245">
    <property type="entry name" value="Ser-Thr/Tyr_kinase_cat_dom"/>
</dbReference>
<evidence type="ECO:0000256" key="1">
    <source>
        <dbReference type="ARBA" id="ARBA00004251"/>
    </source>
</evidence>
<proteinExistence type="inferred from homology"/>
<dbReference type="FunFam" id="3.30.200.20:FF:000039">
    <property type="entry name" value="receptor-like protein kinase FERONIA"/>
    <property type="match status" value="1"/>
</dbReference>
<dbReference type="InterPro" id="IPR000719">
    <property type="entry name" value="Prot_kinase_dom"/>
</dbReference>
<evidence type="ECO:0000256" key="16">
    <source>
        <dbReference type="PROSITE-ProRule" id="PRU10141"/>
    </source>
</evidence>
<evidence type="ECO:0000256" key="11">
    <source>
        <dbReference type="ARBA" id="ARBA00022840"/>
    </source>
</evidence>
<evidence type="ECO:0000256" key="10">
    <source>
        <dbReference type="ARBA" id="ARBA00022777"/>
    </source>
</evidence>
<feature type="binding site" evidence="16">
    <location>
        <position position="52"/>
    </location>
    <ligand>
        <name>ATP</name>
        <dbReference type="ChEBI" id="CHEBI:30616"/>
    </ligand>
</feature>
<dbReference type="InterPro" id="IPR017441">
    <property type="entry name" value="Protein_kinase_ATP_BS"/>
</dbReference>
<keyword evidence="5" id="KW-0723">Serine/threonine-protein kinase</keyword>
<accession>A0A9R1XU01</accession>
<dbReference type="GO" id="GO:0004672">
    <property type="term" value="F:protein kinase activity"/>
    <property type="evidence" value="ECO:0000318"/>
    <property type="project" value="GO_Central"/>
</dbReference>
<dbReference type="Proteomes" id="UP000235145">
    <property type="component" value="Unassembled WGS sequence"/>
</dbReference>
<feature type="domain" description="Protein kinase" evidence="17">
    <location>
        <begin position="346"/>
        <end position="615"/>
    </location>
</feature>
<dbReference type="FunFam" id="1.10.510.10:FF:000240">
    <property type="entry name" value="Lectin-domain containing receptor kinase A4.3"/>
    <property type="match status" value="1"/>
</dbReference>
<evidence type="ECO:0000256" key="2">
    <source>
        <dbReference type="ARBA" id="ARBA00008536"/>
    </source>
</evidence>
<evidence type="ECO:0000256" key="13">
    <source>
        <dbReference type="ARBA" id="ARBA00023136"/>
    </source>
</evidence>
<evidence type="ECO:0000256" key="3">
    <source>
        <dbReference type="ARBA" id="ARBA00010217"/>
    </source>
</evidence>
<keyword evidence="15" id="KW-0325">Glycoprotein</keyword>
<dbReference type="PROSITE" id="PS00107">
    <property type="entry name" value="PROTEIN_KINASE_ATP"/>
    <property type="match status" value="1"/>
</dbReference>
<sequence>MSSSGLNLENYRIPLEEINRATNDFGAETLVGDGGFGMVHKAQLGDQTVAIKRLNRNNYQGNDEFRNELHMVSSFKHPNIIPFIGYCDDENEMIIVYQYAINTSLDRHLQNPEKRRLITWAQRLKICLGAARGLKYLHSGLGHKLRVIHRDVKSANILLDDNMEAKICDFGLSRFGPRNQAETHVITKASGTRFYIDPLYNERGRLAKESDIYSFGVVLFEISSGMLAYQPRFFGDANEQYLLDLVRSHYDDQELVDGVNKLIDPDIRGDIDMRSFHTFNKIAHQCISFKLKERPTMDRIIGSIEEALSIQNNKAASTVTIRSIQPQNLESFRIPLKEIKLATGDFSPDSRIKGDGIVAVFKGHLSQSWQNRKVAIKRLDPKEYEGENQFHNQLKLVSSFHHENIIHFMGYCDEGNEMIIVYEYASNHSLDHHFKDLNKRRSLTWAQRLKICLGTAKGVKYLHSALGNDHRVIHGNIRSRKILLDQNLEAKICDFGMPQQGTNLYLDPVYHESGILDENSDVYSFGVVLFEMLTGMLVDKLSRLGDSTNPQPLISIVQSDGLEKIIDSAIRYQIDDRSLQVYKELAYKCISNNSKERPTVDTVIKMIEDSIHFQVSPLI</sequence>
<protein>
    <recommendedName>
        <fullName evidence="17">Protein kinase domain-containing protein</fullName>
    </recommendedName>
</protein>
<dbReference type="Pfam" id="PF07714">
    <property type="entry name" value="PK_Tyr_Ser-Thr"/>
    <property type="match status" value="2"/>
</dbReference>
<evidence type="ECO:0000256" key="14">
    <source>
        <dbReference type="ARBA" id="ARBA00023170"/>
    </source>
</evidence>
<keyword evidence="11 16" id="KW-0067">ATP-binding</keyword>
<dbReference type="Gene3D" id="1.10.510.10">
    <property type="entry name" value="Transferase(Phosphotransferase) domain 1"/>
    <property type="match status" value="2"/>
</dbReference>
<comment type="similarity">
    <text evidence="3">In the C-terminal section; belongs to the protein kinase superfamily. Ser/Thr protein kinase family.</text>
</comment>
<evidence type="ECO:0000259" key="17">
    <source>
        <dbReference type="PROSITE" id="PS50011"/>
    </source>
</evidence>
<evidence type="ECO:0000313" key="18">
    <source>
        <dbReference type="EMBL" id="KAJ0225771.1"/>
    </source>
</evidence>
<dbReference type="SMART" id="SM00220">
    <property type="entry name" value="S_TKc"/>
    <property type="match status" value="2"/>
</dbReference>
<dbReference type="GO" id="GO:0005524">
    <property type="term" value="F:ATP binding"/>
    <property type="evidence" value="ECO:0007669"/>
    <property type="project" value="UniProtKB-UniRule"/>
</dbReference>
<keyword evidence="14" id="KW-0675">Receptor</keyword>
<comment type="caution">
    <text evidence="18">The sequence shown here is derived from an EMBL/GenBank/DDBJ whole genome shotgun (WGS) entry which is preliminary data.</text>
</comment>
<name>A0A9R1XU01_LACSA</name>
<evidence type="ECO:0000256" key="9">
    <source>
        <dbReference type="ARBA" id="ARBA00022741"/>
    </source>
</evidence>
<evidence type="ECO:0000256" key="15">
    <source>
        <dbReference type="ARBA" id="ARBA00023180"/>
    </source>
</evidence>
<dbReference type="InterPro" id="IPR008271">
    <property type="entry name" value="Ser/Thr_kinase_AS"/>
</dbReference>
<evidence type="ECO:0000256" key="12">
    <source>
        <dbReference type="ARBA" id="ARBA00022989"/>
    </source>
</evidence>
<keyword evidence="4" id="KW-1003">Cell membrane</keyword>
<dbReference type="PANTHER" id="PTHR27003">
    <property type="entry name" value="OS07G0166700 PROTEIN"/>
    <property type="match status" value="1"/>
</dbReference>
<dbReference type="Gene3D" id="3.30.200.20">
    <property type="entry name" value="Phosphorylase Kinase, domain 1"/>
    <property type="match status" value="2"/>
</dbReference>
<dbReference type="PROSITE" id="PS00108">
    <property type="entry name" value="PROTEIN_KINASE_ST"/>
    <property type="match status" value="1"/>
</dbReference>
<dbReference type="GO" id="GO:0002229">
    <property type="term" value="P:defense response to oomycetes"/>
    <property type="evidence" value="ECO:0007669"/>
    <property type="project" value="UniProtKB-ARBA"/>
</dbReference>
<dbReference type="InterPro" id="IPR045272">
    <property type="entry name" value="ANXUR1/2-like"/>
</dbReference>
<keyword evidence="13" id="KW-0472">Membrane</keyword>
<dbReference type="PROSITE" id="PS50011">
    <property type="entry name" value="PROTEIN_KINASE_DOM"/>
    <property type="match status" value="2"/>
</dbReference>
<keyword evidence="9 16" id="KW-0547">Nucleotide-binding</keyword>
<dbReference type="GO" id="GO:0005886">
    <property type="term" value="C:plasma membrane"/>
    <property type="evidence" value="ECO:0000318"/>
    <property type="project" value="GO_Central"/>
</dbReference>
<keyword evidence="10" id="KW-0418">Kinase</keyword>
<feature type="domain" description="Protein kinase" evidence="17">
    <location>
        <begin position="25"/>
        <end position="308"/>
    </location>
</feature>
<evidence type="ECO:0000256" key="4">
    <source>
        <dbReference type="ARBA" id="ARBA00022475"/>
    </source>
</evidence>
<gene>
    <name evidence="18" type="ORF">LSAT_V11C100035460</name>
</gene>
<evidence type="ECO:0000256" key="8">
    <source>
        <dbReference type="ARBA" id="ARBA00022729"/>
    </source>
</evidence>
<dbReference type="PANTHER" id="PTHR27003:SF359">
    <property type="entry name" value="SERINE_THREONINE-PROTEIN KINASE UNC-51-RELATED"/>
    <property type="match status" value="1"/>
</dbReference>
<dbReference type="InterPro" id="IPR011009">
    <property type="entry name" value="Kinase-like_dom_sf"/>
</dbReference>
<dbReference type="GO" id="GO:0004714">
    <property type="term" value="F:transmembrane receptor protein tyrosine kinase activity"/>
    <property type="evidence" value="ECO:0007669"/>
    <property type="project" value="InterPro"/>
</dbReference>
<evidence type="ECO:0000256" key="7">
    <source>
        <dbReference type="ARBA" id="ARBA00022692"/>
    </source>
</evidence>
<keyword evidence="6" id="KW-0808">Transferase</keyword>
<evidence type="ECO:0000256" key="5">
    <source>
        <dbReference type="ARBA" id="ARBA00022527"/>
    </source>
</evidence>
<keyword evidence="8" id="KW-0732">Signal</keyword>
<organism evidence="18 19">
    <name type="scientific">Lactuca sativa</name>
    <name type="common">Garden lettuce</name>
    <dbReference type="NCBI Taxonomy" id="4236"/>
    <lineage>
        <taxon>Eukaryota</taxon>
        <taxon>Viridiplantae</taxon>
        <taxon>Streptophyta</taxon>
        <taxon>Embryophyta</taxon>
        <taxon>Tracheophyta</taxon>
        <taxon>Spermatophyta</taxon>
        <taxon>Magnoliopsida</taxon>
        <taxon>eudicotyledons</taxon>
        <taxon>Gunneridae</taxon>
        <taxon>Pentapetalae</taxon>
        <taxon>asterids</taxon>
        <taxon>campanulids</taxon>
        <taxon>Asterales</taxon>
        <taxon>Asteraceae</taxon>
        <taxon>Cichorioideae</taxon>
        <taxon>Cichorieae</taxon>
        <taxon>Lactucinae</taxon>
        <taxon>Lactuca</taxon>
    </lineage>
</organism>
<dbReference type="GO" id="GO:0004674">
    <property type="term" value="F:protein serine/threonine kinase activity"/>
    <property type="evidence" value="ECO:0007669"/>
    <property type="project" value="UniProtKB-KW"/>
</dbReference>
<keyword evidence="19" id="KW-1185">Reference proteome</keyword>
<evidence type="ECO:0000313" key="19">
    <source>
        <dbReference type="Proteomes" id="UP000235145"/>
    </source>
</evidence>
<dbReference type="AlphaFoldDB" id="A0A9R1XU01"/>
<dbReference type="EMBL" id="NBSK02000001">
    <property type="protein sequence ID" value="KAJ0225771.1"/>
    <property type="molecule type" value="Genomic_DNA"/>
</dbReference>